<keyword evidence="4" id="KW-0547">Nucleotide-binding</keyword>
<dbReference type="EMBL" id="CP001338">
    <property type="protein sequence ID" value="ACL16592.1"/>
    <property type="molecule type" value="Genomic_DNA"/>
</dbReference>
<keyword evidence="6" id="KW-1133">Transmembrane helix</keyword>
<reference evidence="9 10" key="1">
    <citation type="journal article" date="2015" name="Genome Announc.">
        <title>Complete Genome Sequence of Methanosphaerula palustris E1-9CT, a Hydrogenotrophic Methanogen Isolated from a Minerotrophic Fen Peatland.</title>
        <authorList>
            <person name="Cadillo-Quiroz H."/>
            <person name="Browne P."/>
            <person name="Kyrpides N."/>
            <person name="Woyke T."/>
            <person name="Goodwin L."/>
            <person name="Detter C."/>
            <person name="Yavitt J.B."/>
            <person name="Zinder S.H."/>
        </authorList>
    </citation>
    <scope>NUCLEOTIDE SEQUENCE [LARGE SCALE GENOMIC DNA]</scope>
    <source>
        <strain evidence="10">ATCC BAA-1556 / DSM 19958 / E1-9c</strain>
    </source>
</reference>
<keyword evidence="2" id="KW-0813">Transport</keyword>
<name>B8GHI7_METPE</name>
<feature type="domain" description="ABC transporter" evidence="8">
    <location>
        <begin position="6"/>
        <end position="240"/>
    </location>
</feature>
<dbReference type="Pfam" id="PF00005">
    <property type="entry name" value="ABC_tran"/>
    <property type="match status" value="1"/>
</dbReference>
<organism evidence="9 10">
    <name type="scientific">Methanosphaerula palustris (strain ATCC BAA-1556 / DSM 19958 / E1-9c)</name>
    <dbReference type="NCBI Taxonomy" id="521011"/>
    <lineage>
        <taxon>Archaea</taxon>
        <taxon>Methanobacteriati</taxon>
        <taxon>Methanobacteriota</taxon>
        <taxon>Stenosarchaea group</taxon>
        <taxon>Methanomicrobia</taxon>
        <taxon>Methanomicrobiales</taxon>
        <taxon>Methanoregulaceae</taxon>
        <taxon>Methanosphaerula</taxon>
    </lineage>
</organism>
<dbReference type="InterPro" id="IPR003593">
    <property type="entry name" value="AAA+_ATPase"/>
</dbReference>
<keyword evidence="3" id="KW-0812">Transmembrane</keyword>
<comment type="subcellular location">
    <subcellularLocation>
        <location evidence="1">Membrane</location>
        <topology evidence="1">Multi-pass membrane protein</topology>
    </subcellularLocation>
</comment>
<dbReference type="SUPFAM" id="SSF52540">
    <property type="entry name" value="P-loop containing nucleoside triphosphate hydrolases"/>
    <property type="match status" value="1"/>
</dbReference>
<dbReference type="InterPro" id="IPR003439">
    <property type="entry name" value="ABC_transporter-like_ATP-bd"/>
</dbReference>
<dbReference type="HOGENOM" id="CLU_000604_1_2_2"/>
<evidence type="ECO:0000256" key="2">
    <source>
        <dbReference type="ARBA" id="ARBA00022448"/>
    </source>
</evidence>
<dbReference type="InterPro" id="IPR027417">
    <property type="entry name" value="P-loop_NTPase"/>
</dbReference>
<dbReference type="InterPro" id="IPR017871">
    <property type="entry name" value="ABC_transporter-like_CS"/>
</dbReference>
<accession>B8GHI7</accession>
<evidence type="ECO:0000313" key="9">
    <source>
        <dbReference type="EMBL" id="ACL16592.1"/>
    </source>
</evidence>
<dbReference type="GO" id="GO:0005524">
    <property type="term" value="F:ATP binding"/>
    <property type="evidence" value="ECO:0007669"/>
    <property type="project" value="UniProtKB-KW"/>
</dbReference>
<evidence type="ECO:0000256" key="3">
    <source>
        <dbReference type="ARBA" id="ARBA00022692"/>
    </source>
</evidence>
<dbReference type="eggNOG" id="arCOG00194">
    <property type="taxonomic scope" value="Archaea"/>
</dbReference>
<evidence type="ECO:0000256" key="7">
    <source>
        <dbReference type="ARBA" id="ARBA00023136"/>
    </source>
</evidence>
<dbReference type="AlphaFoldDB" id="B8GHI7"/>
<dbReference type="PROSITE" id="PS00211">
    <property type="entry name" value="ABC_TRANSPORTER_1"/>
    <property type="match status" value="1"/>
</dbReference>
<evidence type="ECO:0000256" key="5">
    <source>
        <dbReference type="ARBA" id="ARBA00022840"/>
    </source>
</evidence>
<evidence type="ECO:0000256" key="1">
    <source>
        <dbReference type="ARBA" id="ARBA00004141"/>
    </source>
</evidence>
<dbReference type="KEGG" id="mpl:Mpal_1257"/>
<dbReference type="GO" id="GO:0016020">
    <property type="term" value="C:membrane"/>
    <property type="evidence" value="ECO:0007669"/>
    <property type="project" value="UniProtKB-SubCell"/>
</dbReference>
<evidence type="ECO:0000259" key="8">
    <source>
        <dbReference type="PROSITE" id="PS50893"/>
    </source>
</evidence>
<dbReference type="FunFam" id="3.40.50.300:FF:000335">
    <property type="entry name" value="ATP binding cassette subfamily A member 5"/>
    <property type="match status" value="1"/>
</dbReference>
<proteinExistence type="predicted"/>
<evidence type="ECO:0000313" key="10">
    <source>
        <dbReference type="Proteomes" id="UP000002457"/>
    </source>
</evidence>
<dbReference type="Proteomes" id="UP000002457">
    <property type="component" value="Chromosome"/>
</dbReference>
<dbReference type="PROSITE" id="PS50893">
    <property type="entry name" value="ABC_TRANSPORTER_2"/>
    <property type="match status" value="1"/>
</dbReference>
<dbReference type="PANTHER" id="PTHR43582">
    <property type="entry name" value="LINEARMYCIN RESISTANCE ATP-BINDING PROTEIN LNRL"/>
    <property type="match status" value="1"/>
</dbReference>
<dbReference type="GO" id="GO:0016887">
    <property type="term" value="F:ATP hydrolysis activity"/>
    <property type="evidence" value="ECO:0007669"/>
    <property type="project" value="InterPro"/>
</dbReference>
<keyword evidence="5" id="KW-0067">ATP-binding</keyword>
<sequence length="330" mass="36815" precursor="true">MRESIIRIEHLSKVFPSKQGPVAAVDDISFEVKRGEIFGLLGPNGAGKSTLIRILTTLISPSSGAAFIDSYEVSASPEQIRGLIGVCPQNSTLDQELTAYDNLEFYGRLQNMEDRVLKPRIWQLLEMTGLQDRARSPVSTFSGGMKRKLEIVRAFIHKPDILFLDEPTIGLDPESRREVWQQIEQLNVEETTIILTTHYMDEAERLCNRIAFVDQGRLIALDTMENLRRSFPVGDLIEIGVVKITGDLLARIREIPQVGSVDVRGLNLLIVTRDASIVLPDLLRVLEQFSNPMTSIAIRSPSLEDIFIYLTGQVPESDAIATGEVGRQDS</sequence>
<keyword evidence="10" id="KW-1185">Reference proteome</keyword>
<dbReference type="Gene3D" id="3.40.50.300">
    <property type="entry name" value="P-loop containing nucleotide triphosphate hydrolases"/>
    <property type="match status" value="1"/>
</dbReference>
<dbReference type="SMART" id="SM00382">
    <property type="entry name" value="AAA"/>
    <property type="match status" value="1"/>
</dbReference>
<protein>
    <submittedName>
        <fullName evidence="9">ABC transporter related</fullName>
    </submittedName>
</protein>
<dbReference type="STRING" id="521011.Mpal_1257"/>
<gene>
    <name evidence="9" type="ordered locus">Mpal_1257</name>
</gene>
<evidence type="ECO:0000256" key="4">
    <source>
        <dbReference type="ARBA" id="ARBA00022741"/>
    </source>
</evidence>
<evidence type="ECO:0000256" key="6">
    <source>
        <dbReference type="ARBA" id="ARBA00022989"/>
    </source>
</evidence>
<dbReference type="PANTHER" id="PTHR43582:SF2">
    <property type="entry name" value="LINEARMYCIN RESISTANCE ATP-BINDING PROTEIN LNRL"/>
    <property type="match status" value="1"/>
</dbReference>
<keyword evidence="7" id="KW-0472">Membrane</keyword>